<feature type="domain" description="PTS EIIB type-2" evidence="7">
    <location>
        <begin position="3"/>
        <end position="96"/>
    </location>
</feature>
<proteinExistence type="predicted"/>
<dbReference type="GO" id="GO:0005886">
    <property type="term" value="C:plasma membrane"/>
    <property type="evidence" value="ECO:0007669"/>
    <property type="project" value="TreeGrafter"/>
</dbReference>
<dbReference type="InterPro" id="IPR050864">
    <property type="entry name" value="Bacterial_PTS_Sugar_Transport"/>
</dbReference>
<dbReference type="NCBIfam" id="TIGR00829">
    <property type="entry name" value="FRU"/>
    <property type="match status" value="1"/>
</dbReference>
<evidence type="ECO:0000256" key="1">
    <source>
        <dbReference type="ARBA" id="ARBA00022448"/>
    </source>
</evidence>
<dbReference type="GO" id="GO:0016301">
    <property type="term" value="F:kinase activity"/>
    <property type="evidence" value="ECO:0007669"/>
    <property type="project" value="UniProtKB-KW"/>
</dbReference>
<organism evidence="8 9">
    <name type="scientific">Tetragenococcus osmophilus</name>
    <dbReference type="NCBI Taxonomy" id="526944"/>
    <lineage>
        <taxon>Bacteria</taxon>
        <taxon>Bacillati</taxon>
        <taxon>Bacillota</taxon>
        <taxon>Bacilli</taxon>
        <taxon>Lactobacillales</taxon>
        <taxon>Enterococcaceae</taxon>
        <taxon>Tetragenococcus</taxon>
    </lineage>
</organism>
<evidence type="ECO:0000313" key="8">
    <source>
        <dbReference type="EMBL" id="GMA71882.1"/>
    </source>
</evidence>
<dbReference type="EMBL" id="BSUW01000001">
    <property type="protein sequence ID" value="GMA71882.1"/>
    <property type="molecule type" value="Genomic_DNA"/>
</dbReference>
<dbReference type="PANTHER" id="PTHR30505">
    <property type="entry name" value="FRUCTOSE-LIKE PERMEASE"/>
    <property type="match status" value="1"/>
</dbReference>
<protein>
    <recommendedName>
        <fullName evidence="7">PTS EIIB type-2 domain-containing protein</fullName>
    </recommendedName>
</protein>
<dbReference type="FunFam" id="3.40.50.2300:FF:000014">
    <property type="entry name" value="PTS system fructose-like transporter subunit IIB"/>
    <property type="match status" value="1"/>
</dbReference>
<dbReference type="PANTHER" id="PTHR30505:SF0">
    <property type="entry name" value="FRUCTOSE-LIKE PTS SYSTEM EIIBC COMPONENT-RELATED"/>
    <property type="match status" value="1"/>
</dbReference>
<dbReference type="InterPro" id="IPR003353">
    <property type="entry name" value="PTS_IIB_fruc"/>
</dbReference>
<keyword evidence="6" id="KW-0418">Kinase</keyword>
<evidence type="ECO:0000313" key="9">
    <source>
        <dbReference type="Proteomes" id="UP001157039"/>
    </source>
</evidence>
<dbReference type="InterPro" id="IPR013011">
    <property type="entry name" value="PTS_EIIB_2"/>
</dbReference>
<evidence type="ECO:0000256" key="6">
    <source>
        <dbReference type="ARBA" id="ARBA00022777"/>
    </source>
</evidence>
<dbReference type="InterPro" id="IPR036095">
    <property type="entry name" value="PTS_EIIB-like_sf"/>
</dbReference>
<dbReference type="SUPFAM" id="SSF52794">
    <property type="entry name" value="PTS system IIB component-like"/>
    <property type="match status" value="1"/>
</dbReference>
<evidence type="ECO:0000256" key="5">
    <source>
        <dbReference type="ARBA" id="ARBA00022683"/>
    </source>
</evidence>
<dbReference type="GO" id="GO:0090563">
    <property type="term" value="F:protein-phosphocysteine-sugar phosphotransferase activity"/>
    <property type="evidence" value="ECO:0007669"/>
    <property type="project" value="TreeGrafter"/>
</dbReference>
<evidence type="ECO:0000256" key="2">
    <source>
        <dbReference type="ARBA" id="ARBA00022553"/>
    </source>
</evidence>
<dbReference type="GO" id="GO:0009401">
    <property type="term" value="P:phosphoenolpyruvate-dependent sugar phosphotransferase system"/>
    <property type="evidence" value="ECO:0007669"/>
    <property type="project" value="UniProtKB-KW"/>
</dbReference>
<dbReference type="Gene3D" id="3.40.50.2300">
    <property type="match status" value="1"/>
</dbReference>
<dbReference type="Pfam" id="PF02302">
    <property type="entry name" value="PTS_IIB"/>
    <property type="match status" value="1"/>
</dbReference>
<name>A0AA37XJP7_9ENTE</name>
<keyword evidence="4" id="KW-0808">Transferase</keyword>
<evidence type="ECO:0000256" key="4">
    <source>
        <dbReference type="ARBA" id="ARBA00022679"/>
    </source>
</evidence>
<reference evidence="8 9" key="1">
    <citation type="journal article" date="2014" name="Int. J. Syst. Evol. Microbiol.">
        <title>Complete genome sequence of Corynebacterium casei LMG S-19264T (=DSM 44701T), isolated from a smear-ripened cheese.</title>
        <authorList>
            <consortium name="US DOE Joint Genome Institute (JGI-PGF)"/>
            <person name="Walter F."/>
            <person name="Albersmeier A."/>
            <person name="Kalinowski J."/>
            <person name="Ruckert C."/>
        </authorList>
    </citation>
    <scope>NUCLEOTIDE SEQUENCE [LARGE SCALE GENOMIC DNA]</scope>
    <source>
        <strain evidence="8 9">NBRC 114545</strain>
    </source>
</reference>
<accession>A0AA37XJP7</accession>
<keyword evidence="3" id="KW-0762">Sugar transport</keyword>
<dbReference type="Proteomes" id="UP001157039">
    <property type="component" value="Unassembled WGS sequence"/>
</dbReference>
<evidence type="ECO:0000259" key="7">
    <source>
        <dbReference type="PROSITE" id="PS51099"/>
    </source>
</evidence>
<keyword evidence="5" id="KW-0598">Phosphotransferase system</keyword>
<dbReference type="PROSITE" id="PS51099">
    <property type="entry name" value="PTS_EIIB_TYPE_2"/>
    <property type="match status" value="1"/>
</dbReference>
<comment type="caution">
    <text evidence="8">The sequence shown here is derived from an EMBL/GenBank/DDBJ whole genome shotgun (WGS) entry which is preliminary data.</text>
</comment>
<evidence type="ECO:0000256" key="3">
    <source>
        <dbReference type="ARBA" id="ARBA00022597"/>
    </source>
</evidence>
<dbReference type="RefSeq" id="WP_227874517.1">
    <property type="nucleotide sequence ID" value="NZ_BSUW01000001.1"/>
</dbReference>
<gene>
    <name evidence="8" type="ORF">GCM10025885_09310</name>
</gene>
<dbReference type="AlphaFoldDB" id="A0AA37XJP7"/>
<dbReference type="InterPro" id="IPR003501">
    <property type="entry name" value="PTS_EIIB_2/3"/>
</dbReference>
<dbReference type="CDD" id="cd05569">
    <property type="entry name" value="PTS_IIB_fructose"/>
    <property type="match status" value="1"/>
</dbReference>
<dbReference type="GO" id="GO:0022877">
    <property type="term" value="F:protein-N(PI)-phosphohistidine-fructose phosphotransferase system transporter activity"/>
    <property type="evidence" value="ECO:0007669"/>
    <property type="project" value="InterPro"/>
</dbReference>
<keyword evidence="1" id="KW-0813">Transport</keyword>
<sequence length="96" mass="10377">MAQKVLAITSCAVGVAHTYMAAENLEQAAEAMDVEIKVETHGSIGVENPLTDEDIQEAEGLIIAADTEISKERFSNIQIVEVGVQKGIQRPKELIQ</sequence>
<keyword evidence="2" id="KW-0597">Phosphoprotein</keyword>